<feature type="compositionally biased region" description="Basic and acidic residues" evidence="2">
    <location>
        <begin position="137"/>
        <end position="147"/>
    </location>
</feature>
<evidence type="ECO:0000256" key="1">
    <source>
        <dbReference type="ARBA" id="ARBA00025778"/>
    </source>
</evidence>
<feature type="compositionally biased region" description="Low complexity" evidence="2">
    <location>
        <begin position="319"/>
        <end position="334"/>
    </location>
</feature>
<evidence type="ECO:0000256" key="2">
    <source>
        <dbReference type="SAM" id="MobiDB-lite"/>
    </source>
</evidence>
<feature type="region of interest" description="Disordered" evidence="2">
    <location>
        <begin position="1"/>
        <end position="334"/>
    </location>
</feature>
<accession>A0ABI7ZZP2</accession>
<feature type="compositionally biased region" description="Polar residues" evidence="2">
    <location>
        <begin position="27"/>
        <end position="38"/>
    </location>
</feature>
<proteinExistence type="inferred from homology"/>
<dbReference type="PANTHER" id="PTHR15304:SF1">
    <property type="entry name" value="MYOD FAMILY INHIBITOR"/>
    <property type="match status" value="1"/>
</dbReference>
<sequence length="550" mass="56266">PRAPSFPLHPASPAPSRPARAPPARSHSQPGLSRSPSESRAGRPCGPDSAAGARDGAPSPRGGRGAGGGGAAGRSPGRNQGWAGGGDAGVPEPRSRSERTSVAGGPGRRSTAGASRAAHKVRCPGGAKARGGRRGAARREDARELRGAGRRGGAAPAGGGGPGLRPERAPCPARADGPEPARSGRAGQVPLERHDGGIRLGDNQVGSVWSERRGQHLRAGGWRRRRRGRGFGHRRRRRGQGRGCGRRQQRRDEPRGAAALPAATGSPGTRPRVARAWRASAVGPRQSYPCRDGAAGAFERRPGPMSQVSGQRPPHCDAPHGAPSAAPGPAQTQPLLPELEVVTGSTHPVEAALEEDSLEEAAPPMPQGNGPGAPQALDSTDLDGPTEAVTRQPQGNPLGCTPLVANGSGHPSELGSTRRAGNGALGGPKAHRKLQTHPSLASQGSKKGKSSTKSAASQIPLQAQEDCCVHCILSCLFCEFLTLCNIVLDCATCGSCSSEDSCLCCCCCGSGECADCDLPCDLDCGIVDACCESADCLEICMECCGLCFSS</sequence>
<dbReference type="PANTHER" id="PTHR15304">
    <property type="entry name" value="MYOD FAMILY INHIBITOR"/>
    <property type="match status" value="1"/>
</dbReference>
<evidence type="ECO:0000313" key="4">
    <source>
        <dbReference type="Proteomes" id="UP000823872"/>
    </source>
</evidence>
<feature type="region of interest" description="Disordered" evidence="2">
    <location>
        <begin position="357"/>
        <end position="453"/>
    </location>
</feature>
<reference evidence="3" key="3">
    <citation type="submission" date="2025-09" db="UniProtKB">
        <authorList>
            <consortium name="Ensembl"/>
        </authorList>
    </citation>
    <scope>IDENTIFICATION</scope>
    <source>
        <strain evidence="3">breed Abyssinian</strain>
    </source>
</reference>
<dbReference type="Proteomes" id="UP000823872">
    <property type="component" value="Chromosome B2"/>
</dbReference>
<feature type="compositionally biased region" description="Low complexity" evidence="2">
    <location>
        <begin position="439"/>
        <end position="453"/>
    </location>
</feature>
<dbReference type="Ensembl" id="ENSFCTT00005074272.1">
    <property type="protein sequence ID" value="ENSFCTP00005052391.1"/>
    <property type="gene ID" value="ENSFCTG00005025999.1"/>
</dbReference>
<reference evidence="3" key="2">
    <citation type="submission" date="2025-08" db="UniProtKB">
        <authorList>
            <consortium name="Ensembl"/>
        </authorList>
    </citation>
    <scope>IDENTIFICATION</scope>
    <source>
        <strain evidence="3">breed Abyssinian</strain>
    </source>
</reference>
<dbReference type="Pfam" id="PF15316">
    <property type="entry name" value="MDFI"/>
    <property type="match status" value="1"/>
</dbReference>
<feature type="compositionally biased region" description="Low complexity" evidence="2">
    <location>
        <begin position="46"/>
        <end position="61"/>
    </location>
</feature>
<feature type="compositionally biased region" description="Low complexity" evidence="2">
    <location>
        <begin position="17"/>
        <end position="26"/>
    </location>
</feature>
<protein>
    <recommendedName>
        <fullName evidence="5">MyoD family inhibitor</fullName>
    </recommendedName>
</protein>
<evidence type="ECO:0008006" key="5">
    <source>
        <dbReference type="Google" id="ProtNLM"/>
    </source>
</evidence>
<reference evidence="3 4" key="1">
    <citation type="submission" date="2021-02" db="EMBL/GenBank/DDBJ databases">
        <title>Safari Cat Assemblies.</title>
        <authorList>
            <person name="Bredemeyer K.R."/>
            <person name="Murphy W.J."/>
        </authorList>
    </citation>
    <scope>NUCLEOTIDE SEQUENCE [LARGE SCALE GENOMIC DNA]</scope>
</reference>
<comment type="similarity">
    <text evidence="1">Belongs to the MDFI family.</text>
</comment>
<feature type="compositionally biased region" description="Gly residues" evidence="2">
    <location>
        <begin position="62"/>
        <end position="72"/>
    </location>
</feature>
<name>A0ABI7ZZP2_FELCA</name>
<dbReference type="InterPro" id="IPR026134">
    <property type="entry name" value="MDFI/MDFIC"/>
</dbReference>
<dbReference type="GeneTree" id="ENSGT00940000158700"/>
<organism evidence="3 4">
    <name type="scientific">Felis catus</name>
    <name type="common">Cat</name>
    <name type="synonym">Felis silvestris catus</name>
    <dbReference type="NCBI Taxonomy" id="9685"/>
    <lineage>
        <taxon>Eukaryota</taxon>
        <taxon>Metazoa</taxon>
        <taxon>Chordata</taxon>
        <taxon>Craniata</taxon>
        <taxon>Vertebrata</taxon>
        <taxon>Euteleostomi</taxon>
        <taxon>Mammalia</taxon>
        <taxon>Eutheria</taxon>
        <taxon>Laurasiatheria</taxon>
        <taxon>Carnivora</taxon>
        <taxon>Feliformia</taxon>
        <taxon>Felidae</taxon>
        <taxon>Felinae</taxon>
        <taxon>Felis</taxon>
    </lineage>
</organism>
<feature type="compositionally biased region" description="Basic residues" evidence="2">
    <location>
        <begin position="221"/>
        <end position="249"/>
    </location>
</feature>
<gene>
    <name evidence="3" type="primary">FOXP4</name>
</gene>
<evidence type="ECO:0000313" key="3">
    <source>
        <dbReference type="Ensembl" id="ENSFCTP00005052391.1"/>
    </source>
</evidence>
<keyword evidence="4" id="KW-1185">Reference proteome</keyword>
<feature type="compositionally biased region" description="Gly residues" evidence="2">
    <location>
        <begin position="150"/>
        <end position="163"/>
    </location>
</feature>